<keyword evidence="1" id="KW-0732">Signal</keyword>
<protein>
    <submittedName>
        <fullName evidence="2">Uncharacterized protein</fullName>
    </submittedName>
</protein>
<gene>
    <name evidence="2" type="ORF">TWF694_011465</name>
</gene>
<evidence type="ECO:0000313" key="2">
    <source>
        <dbReference type="EMBL" id="KAK6537273.1"/>
    </source>
</evidence>
<proteinExistence type="predicted"/>
<dbReference type="Proteomes" id="UP001365542">
    <property type="component" value="Unassembled WGS sequence"/>
</dbReference>
<accession>A0AAV9XBI9</accession>
<organism evidence="2 3">
    <name type="scientific">Orbilia ellipsospora</name>
    <dbReference type="NCBI Taxonomy" id="2528407"/>
    <lineage>
        <taxon>Eukaryota</taxon>
        <taxon>Fungi</taxon>
        <taxon>Dikarya</taxon>
        <taxon>Ascomycota</taxon>
        <taxon>Pezizomycotina</taxon>
        <taxon>Orbiliomycetes</taxon>
        <taxon>Orbiliales</taxon>
        <taxon>Orbiliaceae</taxon>
        <taxon>Orbilia</taxon>
    </lineage>
</organism>
<dbReference type="EMBL" id="JAVHJO010000009">
    <property type="protein sequence ID" value="KAK6537273.1"/>
    <property type="molecule type" value="Genomic_DNA"/>
</dbReference>
<keyword evidence="3" id="KW-1185">Reference proteome</keyword>
<feature type="chain" id="PRO_5043653844" evidence="1">
    <location>
        <begin position="17"/>
        <end position="299"/>
    </location>
</feature>
<sequence length="299" mass="30956">MRFTIPCLALASVASAATTLMKCSHNNCLRAVIGERDPTRNGTADCSSYFLATLTPDTITFTSTIHQTTTTTTDTTTTITVGPPTPLVGKRSVVVFPTAIPTYATACDNAAEYSSACSCVGVTAMTTTVAAPSTTIYTSPTDITSTSTVVHTLTAVTARLQIQNSISNYNGAYLASKTYSSSAFVVPTAVPSAAVSIVLNPDGSVSSSDGRVLVGKQSGVTPQSKYLLWVTPVEALNPIHFPVSCSIGSDATFSCTVTGDTVFGSYTGSDYQDSIRLFAPSFGLPSGSYLGPLTIKAVA</sequence>
<reference evidence="2 3" key="1">
    <citation type="submission" date="2019-10" db="EMBL/GenBank/DDBJ databases">
        <authorList>
            <person name="Palmer J.M."/>
        </authorList>
    </citation>
    <scope>NUCLEOTIDE SEQUENCE [LARGE SCALE GENOMIC DNA]</scope>
    <source>
        <strain evidence="2 3">TWF694</strain>
    </source>
</reference>
<evidence type="ECO:0000256" key="1">
    <source>
        <dbReference type="SAM" id="SignalP"/>
    </source>
</evidence>
<name>A0AAV9XBI9_9PEZI</name>
<dbReference type="AlphaFoldDB" id="A0AAV9XBI9"/>
<evidence type="ECO:0000313" key="3">
    <source>
        <dbReference type="Proteomes" id="UP001365542"/>
    </source>
</evidence>
<feature type="signal peptide" evidence="1">
    <location>
        <begin position="1"/>
        <end position="16"/>
    </location>
</feature>
<comment type="caution">
    <text evidence="2">The sequence shown here is derived from an EMBL/GenBank/DDBJ whole genome shotgun (WGS) entry which is preliminary data.</text>
</comment>